<comment type="caution">
    <text evidence="2">The sequence shown here is derived from an EMBL/GenBank/DDBJ whole genome shotgun (WGS) entry which is preliminary data.</text>
</comment>
<accession>A0ABN2NLZ1</accession>
<keyword evidence="3" id="KW-1185">Reference proteome</keyword>
<proteinExistence type="predicted"/>
<evidence type="ECO:0000313" key="2">
    <source>
        <dbReference type="EMBL" id="GAA1874137.1"/>
    </source>
</evidence>
<evidence type="ECO:0000259" key="1">
    <source>
        <dbReference type="Pfam" id="PF07811"/>
    </source>
</evidence>
<dbReference type="Proteomes" id="UP001501094">
    <property type="component" value="Unassembled WGS sequence"/>
</dbReference>
<protein>
    <recommendedName>
        <fullName evidence="1">TadE-like domain-containing protein</fullName>
    </recommendedName>
</protein>
<dbReference type="InterPro" id="IPR012495">
    <property type="entry name" value="TadE-like_dom"/>
</dbReference>
<dbReference type="Pfam" id="PF07811">
    <property type="entry name" value="TadE"/>
    <property type="match status" value="1"/>
</dbReference>
<name>A0ABN2NLZ1_9MICO</name>
<reference evidence="2 3" key="1">
    <citation type="journal article" date="2019" name="Int. J. Syst. Evol. Microbiol.">
        <title>The Global Catalogue of Microorganisms (GCM) 10K type strain sequencing project: providing services to taxonomists for standard genome sequencing and annotation.</title>
        <authorList>
            <consortium name="The Broad Institute Genomics Platform"/>
            <consortium name="The Broad Institute Genome Sequencing Center for Infectious Disease"/>
            <person name="Wu L."/>
            <person name="Ma J."/>
        </authorList>
    </citation>
    <scope>NUCLEOTIDE SEQUENCE [LARGE SCALE GENOMIC DNA]</scope>
    <source>
        <strain evidence="2 3">JCM 14326</strain>
    </source>
</reference>
<gene>
    <name evidence="2" type="ORF">GCM10009751_37090</name>
</gene>
<sequence length="109" mass="11113">MPVVFGLIFLGVQAGLVFHARQVALAAANQGVVAASVEEGTAEAGHAAADDFLGQVGGAVLRSWNVTATRDADRSAVTVQARPYAILADLVPEVSATAQMPTETVRGAP</sequence>
<organism evidence="2 3">
    <name type="scientific">Myceligenerans crystallogenes</name>
    <dbReference type="NCBI Taxonomy" id="316335"/>
    <lineage>
        <taxon>Bacteria</taxon>
        <taxon>Bacillati</taxon>
        <taxon>Actinomycetota</taxon>
        <taxon>Actinomycetes</taxon>
        <taxon>Micrococcales</taxon>
        <taxon>Promicromonosporaceae</taxon>
        <taxon>Myceligenerans</taxon>
    </lineage>
</organism>
<dbReference type="EMBL" id="BAAANL010000009">
    <property type="protein sequence ID" value="GAA1874137.1"/>
    <property type="molecule type" value="Genomic_DNA"/>
</dbReference>
<evidence type="ECO:0000313" key="3">
    <source>
        <dbReference type="Proteomes" id="UP001501094"/>
    </source>
</evidence>
<feature type="domain" description="TadE-like" evidence="1">
    <location>
        <begin position="1"/>
        <end position="31"/>
    </location>
</feature>